<gene>
    <name evidence="6" type="ORF">E2562_004607</name>
</gene>
<dbReference type="CDD" id="cd00684">
    <property type="entry name" value="Terpene_cyclase_plant_C1"/>
    <property type="match status" value="1"/>
</dbReference>
<dbReference type="GO" id="GO:0000287">
    <property type="term" value="F:magnesium ion binding"/>
    <property type="evidence" value="ECO:0007669"/>
    <property type="project" value="InterPro"/>
</dbReference>
<dbReference type="InterPro" id="IPR008949">
    <property type="entry name" value="Isoprenoid_synthase_dom_sf"/>
</dbReference>
<sequence>MAVPHRRSANYQPNTWDYDSICSDLQQHYSVHANKVQKPSEEISWVQVQARLKDRVRQQLLVKEEEDMPAASRLRLIDQLQSLGVAYHFEEEIKNILISISSSTHHQLKLKNDLSSTALLFRMLRGHGLPASAGDDDNKKDVDGLISLYEASYLAFPGETMLDEARAFAMESLKESSERIDGVLSGLPLHWRAPRLQALWSLKQQHEHGDDMIVRQLAAADFNLVQCVHGGELERMTRWWKETGVGEKKLPFARDRVVECFFCAACIAPEPRLEACRQVLTKVSSLIIVLDDIYDVYGTLHELQAFTHAIGRWDKSSKDDVLAAAVEGGEELPEYMKAMYSAIVATSVSAADAVIQRHSSLLPLYKKAWHELCKAFLVEATWQQRGYRPGLEEYLNNAWITSTGPLLLLHAFPTLNHQQWQQQQQLVDINNGGNIVYPKLIELSSRIFRLCNDSATHKAESERGDAPSAIACCMMEKGATEEQARGDVRDAIAETWKELNREVASLVGAEEKTMSMCSLNLARTIHCIYHDGDAITDPTDTRKQLIKDMLFTPCHLHTS</sequence>
<dbReference type="Proteomes" id="UP000479710">
    <property type="component" value="Unassembled WGS sequence"/>
</dbReference>
<dbReference type="InterPro" id="IPR008930">
    <property type="entry name" value="Terpenoid_cyclase/PrenylTrfase"/>
</dbReference>
<dbReference type="PANTHER" id="PTHR31225">
    <property type="entry name" value="OS04G0344100 PROTEIN-RELATED"/>
    <property type="match status" value="1"/>
</dbReference>
<keyword evidence="3" id="KW-0479">Metal-binding</keyword>
<keyword evidence="7" id="KW-1185">Reference proteome</keyword>
<evidence type="ECO:0000256" key="1">
    <source>
        <dbReference type="ARBA" id="ARBA00001936"/>
    </source>
</evidence>
<dbReference type="Pfam" id="PF01397">
    <property type="entry name" value="Terpene_synth"/>
    <property type="match status" value="1"/>
</dbReference>
<organism evidence="6 7">
    <name type="scientific">Oryza meyeriana var. granulata</name>
    <dbReference type="NCBI Taxonomy" id="110450"/>
    <lineage>
        <taxon>Eukaryota</taxon>
        <taxon>Viridiplantae</taxon>
        <taxon>Streptophyta</taxon>
        <taxon>Embryophyta</taxon>
        <taxon>Tracheophyta</taxon>
        <taxon>Spermatophyta</taxon>
        <taxon>Magnoliopsida</taxon>
        <taxon>Liliopsida</taxon>
        <taxon>Poales</taxon>
        <taxon>Poaceae</taxon>
        <taxon>BOP clade</taxon>
        <taxon>Oryzoideae</taxon>
        <taxon>Oryzeae</taxon>
        <taxon>Oryzinae</taxon>
        <taxon>Oryza</taxon>
        <taxon>Oryza meyeriana</taxon>
    </lineage>
</organism>
<comment type="cofactor">
    <cofactor evidence="1">
        <name>Mn(2+)</name>
        <dbReference type="ChEBI" id="CHEBI:29035"/>
    </cofactor>
</comment>
<dbReference type="EMBL" id="SPHZ02000001">
    <property type="protein sequence ID" value="KAF0931485.1"/>
    <property type="molecule type" value="Genomic_DNA"/>
</dbReference>
<dbReference type="GO" id="GO:0010333">
    <property type="term" value="F:terpene synthase activity"/>
    <property type="evidence" value="ECO:0007669"/>
    <property type="project" value="InterPro"/>
</dbReference>
<dbReference type="SFLD" id="SFLDS00005">
    <property type="entry name" value="Isoprenoid_Synthase_Type_I"/>
    <property type="match status" value="1"/>
</dbReference>
<accession>A0A6G1F3T2</accession>
<dbReference type="SFLD" id="SFLDG01019">
    <property type="entry name" value="Terpene_Cyclase_Like_1_C_Termi"/>
    <property type="match status" value="1"/>
</dbReference>
<dbReference type="Gene3D" id="1.50.10.130">
    <property type="entry name" value="Terpene synthase, N-terminal domain"/>
    <property type="match status" value="1"/>
</dbReference>
<dbReference type="SUPFAM" id="SSF48576">
    <property type="entry name" value="Terpenoid synthases"/>
    <property type="match status" value="1"/>
</dbReference>
<comment type="caution">
    <text evidence="6">The sequence shown here is derived from an EMBL/GenBank/DDBJ whole genome shotgun (WGS) entry which is preliminary data.</text>
</comment>
<dbReference type="AlphaFoldDB" id="A0A6G1F3T2"/>
<proteinExistence type="predicted"/>
<dbReference type="GO" id="GO:0016102">
    <property type="term" value="P:diterpenoid biosynthetic process"/>
    <property type="evidence" value="ECO:0007669"/>
    <property type="project" value="InterPro"/>
</dbReference>
<dbReference type="SUPFAM" id="SSF48239">
    <property type="entry name" value="Terpenoid cyclases/Protein prenyltransferases"/>
    <property type="match status" value="1"/>
</dbReference>
<comment type="cofactor">
    <cofactor evidence="2">
        <name>Mg(2+)</name>
        <dbReference type="ChEBI" id="CHEBI:18420"/>
    </cofactor>
</comment>
<dbReference type="InterPro" id="IPR005630">
    <property type="entry name" value="Terpene_synthase_metal-bd"/>
</dbReference>
<dbReference type="InterPro" id="IPR050148">
    <property type="entry name" value="Terpene_synthase-like"/>
</dbReference>
<feature type="domain" description="Terpene synthase metal-binding" evidence="5">
    <location>
        <begin position="247"/>
        <end position="498"/>
    </location>
</feature>
<dbReference type="InterPro" id="IPR036965">
    <property type="entry name" value="Terpene_synth_N_sf"/>
</dbReference>
<evidence type="ECO:0000259" key="4">
    <source>
        <dbReference type="Pfam" id="PF01397"/>
    </source>
</evidence>
<evidence type="ECO:0000256" key="2">
    <source>
        <dbReference type="ARBA" id="ARBA00001946"/>
    </source>
</evidence>
<feature type="domain" description="Terpene synthase N-terminal" evidence="4">
    <location>
        <begin position="34"/>
        <end position="178"/>
    </location>
</feature>
<dbReference type="Pfam" id="PF03936">
    <property type="entry name" value="Terpene_synth_C"/>
    <property type="match status" value="1"/>
</dbReference>
<dbReference type="OrthoDB" id="1936865at2759"/>
<reference evidence="6 7" key="1">
    <citation type="submission" date="2019-11" db="EMBL/GenBank/DDBJ databases">
        <title>Whole genome sequence of Oryza granulata.</title>
        <authorList>
            <person name="Li W."/>
        </authorList>
    </citation>
    <scope>NUCLEOTIDE SEQUENCE [LARGE SCALE GENOMIC DNA]</scope>
    <source>
        <strain evidence="7">cv. Menghai</strain>
        <tissue evidence="6">Leaf</tissue>
    </source>
</reference>
<dbReference type="InterPro" id="IPR001906">
    <property type="entry name" value="Terpene_synth_N"/>
</dbReference>
<dbReference type="Gene3D" id="1.10.600.10">
    <property type="entry name" value="Farnesyl Diphosphate Synthase"/>
    <property type="match status" value="1"/>
</dbReference>
<dbReference type="InterPro" id="IPR044814">
    <property type="entry name" value="Terpene_cyclase_plant_C1"/>
</dbReference>
<evidence type="ECO:0000259" key="5">
    <source>
        <dbReference type="Pfam" id="PF03936"/>
    </source>
</evidence>
<evidence type="ECO:0000256" key="3">
    <source>
        <dbReference type="ARBA" id="ARBA00022723"/>
    </source>
</evidence>
<protein>
    <submittedName>
        <fullName evidence="6">Uncharacterized protein</fullName>
    </submittedName>
</protein>
<evidence type="ECO:0000313" key="7">
    <source>
        <dbReference type="Proteomes" id="UP000479710"/>
    </source>
</evidence>
<name>A0A6G1F3T2_9ORYZ</name>
<dbReference type="InterPro" id="IPR034741">
    <property type="entry name" value="Terpene_cyclase-like_1_C"/>
</dbReference>
<evidence type="ECO:0000313" key="6">
    <source>
        <dbReference type="EMBL" id="KAF0931485.1"/>
    </source>
</evidence>
<dbReference type="PANTHER" id="PTHR31225:SF232">
    <property type="entry name" value="TERPENE SYNTHASE METAL-BINDING DOMAIN-CONTAINING PROTEIN"/>
    <property type="match status" value="1"/>
</dbReference>